<dbReference type="Proteomes" id="UP000292082">
    <property type="component" value="Unassembled WGS sequence"/>
</dbReference>
<name>A0A4Q9PBH0_9APHY</name>
<proteinExistence type="predicted"/>
<sequence>MMRPKTLFDILLIQYVMSRDLRLRATPCKGCLRPLIKIEAGLPDAEWLTSIARSEAGASLHDSPVVPTAYPMSVAQSPTPSVGHLKYVDPTSGPMQIDRKHAALVNYTICIATVLFGIALITVFALIIKWRKRAADRHLKGSANTVVRNNTISYLSPARRSLTPKFPPPGLSYYESTLSPLALPPTTPPPAYAATHVTAPCTCPACINGTLPTYPCPSPASCATSSNSSPIETSSSAYDSALRTPKPTRFAGVISALRSYPTSANRSPRTPSPNENAVRRSFRRTPPDGHVRSSQDSPLAVHGQARAVQDATSSSDSSASLTFTPPSDAFDTPSRQVSGVRLPALQELSGDGDTNALCHDGRTGSSIRARFPLDLAVSRGYLAHILVSPPSEDRLDALPDTGDSELAAHTITSATGTTRGCAPGPGSSGTKAPETIEDGLDDASSAQTSAAHPRSEAWFTEVDWFGKEGPLAKYDEHAPATASLYGQAF</sequence>
<feature type="compositionally biased region" description="Low complexity" evidence="1">
    <location>
        <begin position="222"/>
        <end position="236"/>
    </location>
</feature>
<organism evidence="3 4">
    <name type="scientific">Dichomitus squalens</name>
    <dbReference type="NCBI Taxonomy" id="114155"/>
    <lineage>
        <taxon>Eukaryota</taxon>
        <taxon>Fungi</taxon>
        <taxon>Dikarya</taxon>
        <taxon>Basidiomycota</taxon>
        <taxon>Agaricomycotina</taxon>
        <taxon>Agaricomycetes</taxon>
        <taxon>Polyporales</taxon>
        <taxon>Polyporaceae</taxon>
        <taxon>Dichomitus</taxon>
    </lineage>
</organism>
<protein>
    <submittedName>
        <fullName evidence="3">Uncharacterized protein</fullName>
    </submittedName>
</protein>
<feature type="region of interest" description="Disordered" evidence="1">
    <location>
        <begin position="259"/>
        <end position="335"/>
    </location>
</feature>
<evidence type="ECO:0000256" key="1">
    <source>
        <dbReference type="SAM" id="MobiDB-lite"/>
    </source>
</evidence>
<feature type="compositionally biased region" description="Polar residues" evidence="1">
    <location>
        <begin position="260"/>
        <end position="275"/>
    </location>
</feature>
<reference evidence="3 4" key="1">
    <citation type="submission" date="2019-01" db="EMBL/GenBank/DDBJ databases">
        <title>Draft genome sequences of three monokaryotic isolates of the white-rot basidiomycete fungus Dichomitus squalens.</title>
        <authorList>
            <consortium name="DOE Joint Genome Institute"/>
            <person name="Lopez S.C."/>
            <person name="Andreopoulos B."/>
            <person name="Pangilinan J."/>
            <person name="Lipzen A."/>
            <person name="Riley R."/>
            <person name="Ahrendt S."/>
            <person name="Ng V."/>
            <person name="Barry K."/>
            <person name="Daum C."/>
            <person name="Grigoriev I.V."/>
            <person name="Hilden K.S."/>
            <person name="Makela M.R."/>
            <person name="de Vries R.P."/>
        </authorList>
    </citation>
    <scope>NUCLEOTIDE SEQUENCE [LARGE SCALE GENOMIC DNA]</scope>
    <source>
        <strain evidence="3 4">CBS 464.89</strain>
    </source>
</reference>
<keyword evidence="4" id="KW-1185">Reference proteome</keyword>
<keyword evidence="2" id="KW-1133">Transmembrane helix</keyword>
<feature type="transmembrane region" description="Helical" evidence="2">
    <location>
        <begin position="104"/>
        <end position="128"/>
    </location>
</feature>
<keyword evidence="2" id="KW-0472">Membrane</keyword>
<dbReference type="EMBL" id="ML145267">
    <property type="protein sequence ID" value="TBU52080.1"/>
    <property type="molecule type" value="Genomic_DNA"/>
</dbReference>
<keyword evidence="2" id="KW-0812">Transmembrane</keyword>
<dbReference type="AlphaFoldDB" id="A0A4Q9PBH0"/>
<accession>A0A4Q9PBH0</accession>
<feature type="region of interest" description="Disordered" evidence="1">
    <location>
        <begin position="412"/>
        <end position="454"/>
    </location>
</feature>
<evidence type="ECO:0000256" key="2">
    <source>
        <dbReference type="SAM" id="Phobius"/>
    </source>
</evidence>
<feature type="region of interest" description="Disordered" evidence="1">
    <location>
        <begin position="222"/>
        <end position="243"/>
    </location>
</feature>
<evidence type="ECO:0000313" key="3">
    <source>
        <dbReference type="EMBL" id="TBU52080.1"/>
    </source>
</evidence>
<feature type="compositionally biased region" description="Low complexity" evidence="1">
    <location>
        <begin position="310"/>
        <end position="320"/>
    </location>
</feature>
<gene>
    <name evidence="3" type="ORF">BD310DRAFT_261617</name>
</gene>
<evidence type="ECO:0000313" key="4">
    <source>
        <dbReference type="Proteomes" id="UP000292082"/>
    </source>
</evidence>